<reference evidence="2" key="1">
    <citation type="submission" date="2015-04" db="UniProtKB">
        <authorList>
            <consortium name="EnsemblPlants"/>
        </authorList>
    </citation>
    <scope>IDENTIFICATION</scope>
</reference>
<feature type="compositionally biased region" description="Polar residues" evidence="1">
    <location>
        <begin position="19"/>
        <end position="32"/>
    </location>
</feature>
<dbReference type="EnsemblPlants" id="OMERI12G06320.1">
    <property type="protein sequence ID" value="OMERI12G06320.1"/>
    <property type="gene ID" value="OMERI12G06320"/>
</dbReference>
<name>A0A0E0FBD2_9ORYZ</name>
<sequence length="364" mass="39934">MTRSMVLAGSSLDPGVASESATASQACASDQQKGPMFTPPSSSLVSREPVTTKAGRIGDENEADMDDENYNNTDFEYLRQISLGKAFMLITLCKIIAPTTSNQPSMQYANVCLDVNNIAKYNWAEHMLSTIRNAALQLLYLDYVDAPGCNVPWGEPRVAFWTDEAAKPFKKADKGSGLYAVYGSCKEMEMVKKAITNYGHEHAAINHDYRVSVNCAELKMHEEASKNTIRLMNIFATVCNNRSARLNKQGGTTMYGATSTTSMPSTAPSPNNNAMTSICADTHITSAETPKKRVYDMGVCEHAHHDHVRLPMLICADTHITSAETPKKAVVDEVCLTYLSSGYDIGVCEHAHHESDYLCWYVVG</sequence>
<evidence type="ECO:0000313" key="3">
    <source>
        <dbReference type="Proteomes" id="UP000008021"/>
    </source>
</evidence>
<dbReference type="AlphaFoldDB" id="A0A0E0FBD2"/>
<dbReference type="HOGENOM" id="CLU_858853_0_0_1"/>
<organism evidence="2">
    <name type="scientific">Oryza meridionalis</name>
    <dbReference type="NCBI Taxonomy" id="40149"/>
    <lineage>
        <taxon>Eukaryota</taxon>
        <taxon>Viridiplantae</taxon>
        <taxon>Streptophyta</taxon>
        <taxon>Embryophyta</taxon>
        <taxon>Tracheophyta</taxon>
        <taxon>Spermatophyta</taxon>
        <taxon>Magnoliopsida</taxon>
        <taxon>Liliopsida</taxon>
        <taxon>Poales</taxon>
        <taxon>Poaceae</taxon>
        <taxon>BOP clade</taxon>
        <taxon>Oryzoideae</taxon>
        <taxon>Oryzeae</taxon>
        <taxon>Oryzinae</taxon>
        <taxon>Oryza</taxon>
    </lineage>
</organism>
<feature type="compositionally biased region" description="Acidic residues" evidence="1">
    <location>
        <begin position="60"/>
        <end position="69"/>
    </location>
</feature>
<reference evidence="2" key="2">
    <citation type="submission" date="2018-05" db="EMBL/GenBank/DDBJ databases">
        <title>OmerRS3 (Oryza meridionalis Reference Sequence Version 3).</title>
        <authorList>
            <person name="Zhang J."/>
            <person name="Kudrna D."/>
            <person name="Lee S."/>
            <person name="Talag J."/>
            <person name="Welchert J."/>
            <person name="Wing R.A."/>
        </authorList>
    </citation>
    <scope>NUCLEOTIDE SEQUENCE [LARGE SCALE GENOMIC DNA]</scope>
    <source>
        <strain evidence="2">cv. OR44</strain>
    </source>
</reference>
<keyword evidence="3" id="KW-1185">Reference proteome</keyword>
<proteinExistence type="predicted"/>
<accession>A0A0E0FBD2</accession>
<evidence type="ECO:0000313" key="2">
    <source>
        <dbReference type="EnsemblPlants" id="OMERI12G06320.1"/>
    </source>
</evidence>
<protein>
    <submittedName>
        <fullName evidence="2">Uncharacterized protein</fullName>
    </submittedName>
</protein>
<dbReference type="Gramene" id="OMERI12G06320.1">
    <property type="protein sequence ID" value="OMERI12G06320.1"/>
    <property type="gene ID" value="OMERI12G06320"/>
</dbReference>
<feature type="region of interest" description="Disordered" evidence="1">
    <location>
        <begin position="1"/>
        <end position="69"/>
    </location>
</feature>
<evidence type="ECO:0000256" key="1">
    <source>
        <dbReference type="SAM" id="MobiDB-lite"/>
    </source>
</evidence>
<dbReference type="Proteomes" id="UP000008021">
    <property type="component" value="Chromosome 12"/>
</dbReference>